<evidence type="ECO:0000256" key="5">
    <source>
        <dbReference type="ARBA" id="ARBA00022962"/>
    </source>
</evidence>
<evidence type="ECO:0000313" key="8">
    <source>
        <dbReference type="Proteomes" id="UP000504844"/>
    </source>
</evidence>
<feature type="domain" description="SIS" evidence="6">
    <location>
        <begin position="44"/>
        <end position="190"/>
    </location>
</feature>
<dbReference type="CDD" id="cd05008">
    <property type="entry name" value="SIS_GlmS_GlmD_1"/>
    <property type="match status" value="1"/>
</dbReference>
<evidence type="ECO:0000313" key="7">
    <source>
        <dbReference type="EMBL" id="QKJ67322.1"/>
    </source>
</evidence>
<dbReference type="GO" id="GO:0005829">
    <property type="term" value="C:cytosol"/>
    <property type="evidence" value="ECO:0007669"/>
    <property type="project" value="TreeGrafter"/>
</dbReference>
<keyword evidence="4" id="KW-0677">Repeat</keyword>
<dbReference type="SUPFAM" id="SSF53697">
    <property type="entry name" value="SIS domain"/>
    <property type="match status" value="1"/>
</dbReference>
<dbReference type="GO" id="GO:0006487">
    <property type="term" value="P:protein N-linked glycosylation"/>
    <property type="evidence" value="ECO:0007669"/>
    <property type="project" value="TreeGrafter"/>
</dbReference>
<dbReference type="GO" id="GO:0004360">
    <property type="term" value="F:glutamine-fructose-6-phosphate transaminase (isomerizing) activity"/>
    <property type="evidence" value="ECO:0007669"/>
    <property type="project" value="UniProtKB-EC"/>
</dbReference>
<evidence type="ECO:0000259" key="6">
    <source>
        <dbReference type="PROSITE" id="PS51464"/>
    </source>
</evidence>
<reference evidence="7 8" key="1">
    <citation type="submission" date="2020-05" db="EMBL/GenBank/DDBJ databases">
        <title>Complete genome sequence of Deefgea sp. D17.</title>
        <authorList>
            <person name="Bae J.-W."/>
            <person name="Han J.E."/>
        </authorList>
    </citation>
    <scope>NUCLEOTIDE SEQUENCE [LARGE SCALE GENOMIC DNA]</scope>
    <source>
        <strain evidence="7 8">D17</strain>
    </source>
</reference>
<accession>A0A6M8SQ09</accession>
<dbReference type="InterPro" id="IPR035466">
    <property type="entry name" value="GlmS/AgaS_SIS"/>
</dbReference>
<dbReference type="PANTHER" id="PTHR10937">
    <property type="entry name" value="GLUCOSAMINE--FRUCTOSE-6-PHOSPHATE AMINOTRANSFERASE, ISOMERIZING"/>
    <property type="match status" value="1"/>
</dbReference>
<evidence type="ECO:0000256" key="1">
    <source>
        <dbReference type="ARBA" id="ARBA00001031"/>
    </source>
</evidence>
<dbReference type="Proteomes" id="UP000504844">
    <property type="component" value="Chromosome"/>
</dbReference>
<comment type="catalytic activity">
    <reaction evidence="1">
        <text>D-fructose 6-phosphate + L-glutamine = D-glucosamine 6-phosphate + L-glutamate</text>
        <dbReference type="Rhea" id="RHEA:13237"/>
        <dbReference type="ChEBI" id="CHEBI:29985"/>
        <dbReference type="ChEBI" id="CHEBI:58359"/>
        <dbReference type="ChEBI" id="CHEBI:58725"/>
        <dbReference type="ChEBI" id="CHEBI:61527"/>
        <dbReference type="EC" id="2.6.1.16"/>
    </reaction>
</comment>
<dbReference type="InterPro" id="IPR001347">
    <property type="entry name" value="SIS_dom"/>
</dbReference>
<gene>
    <name evidence="7" type="ORF">HQN60_11780</name>
</gene>
<evidence type="ECO:0000256" key="3">
    <source>
        <dbReference type="ARBA" id="ARBA00016090"/>
    </source>
</evidence>
<evidence type="ECO:0000256" key="4">
    <source>
        <dbReference type="ARBA" id="ARBA00022737"/>
    </source>
</evidence>
<dbReference type="PROSITE" id="PS51464">
    <property type="entry name" value="SIS"/>
    <property type="match status" value="1"/>
</dbReference>
<proteinExistence type="predicted"/>
<dbReference type="EC" id="2.6.1.16" evidence="2"/>
<dbReference type="RefSeq" id="WP_173533825.1">
    <property type="nucleotide sequence ID" value="NZ_CP054143.1"/>
</dbReference>
<dbReference type="Gene3D" id="3.40.50.10490">
    <property type="entry name" value="Glucose-6-phosphate isomerase like protein, domain 1"/>
    <property type="match status" value="2"/>
</dbReference>
<name>A0A6M8SQ09_9NEIS</name>
<keyword evidence="5" id="KW-0315">Glutamine amidotransferase</keyword>
<dbReference type="PANTHER" id="PTHR10937:SF0">
    <property type="entry name" value="GLUTAMINE--FRUCTOSE-6-PHOSPHATE TRANSAMINASE (ISOMERIZING)"/>
    <property type="match status" value="1"/>
</dbReference>
<sequence length="368" mass="40247">MPIASVDLSSPHSNTAERGGLLQAINDQAALYANLIEHAKANTLAPWLQQPERFADTQAVLLIASGSSFHAAQVARFWIESLANLPTQVELASEFCYQHLRSRPHTLVIILAESGEAADTLAALKYAQQLDYPLTIAIGHHADSTLMQQAQWQLVLEVGEQHSRIATKTFCAQLLGLFLITQTLAQSQNQAIPSDIDAELAALPYAIAQVLSLAPQLKQWAQCLQQPSAIFITARQNYTPIASEGALKFKAMAHRLAEACSCGELKHGIASLATQKIALIACLPWDSVAEKNLADLRQFHHHHCAIFVLSDTPLTKINGLNSIQMPYKLNHLNPLLYAIALQLLAYYTSTTSDSFEQNIKKATSKDVA</sequence>
<dbReference type="Pfam" id="PF01380">
    <property type="entry name" value="SIS"/>
    <property type="match status" value="1"/>
</dbReference>
<evidence type="ECO:0000256" key="2">
    <source>
        <dbReference type="ARBA" id="ARBA00012916"/>
    </source>
</evidence>
<dbReference type="KEGG" id="dee:HQN60_11780"/>
<dbReference type="GO" id="GO:0006047">
    <property type="term" value="P:UDP-N-acetylglucosamine metabolic process"/>
    <property type="evidence" value="ECO:0007669"/>
    <property type="project" value="TreeGrafter"/>
</dbReference>
<dbReference type="EMBL" id="CP054143">
    <property type="protein sequence ID" value="QKJ67322.1"/>
    <property type="molecule type" value="Genomic_DNA"/>
</dbReference>
<keyword evidence="8" id="KW-1185">Reference proteome</keyword>
<protein>
    <recommendedName>
        <fullName evidence="3">Glutamine--fructose-6-phosphate aminotransferase [isomerizing]</fullName>
        <ecNumber evidence="2">2.6.1.16</ecNumber>
    </recommendedName>
</protein>
<dbReference type="InterPro" id="IPR046348">
    <property type="entry name" value="SIS_dom_sf"/>
</dbReference>
<organism evidence="7 8">
    <name type="scientific">Deefgea piscis</name>
    <dbReference type="NCBI Taxonomy" id="2739061"/>
    <lineage>
        <taxon>Bacteria</taxon>
        <taxon>Pseudomonadati</taxon>
        <taxon>Pseudomonadota</taxon>
        <taxon>Betaproteobacteria</taxon>
        <taxon>Neisseriales</taxon>
        <taxon>Chitinibacteraceae</taxon>
        <taxon>Deefgea</taxon>
    </lineage>
</organism>
<dbReference type="GO" id="GO:0097367">
    <property type="term" value="F:carbohydrate derivative binding"/>
    <property type="evidence" value="ECO:0007669"/>
    <property type="project" value="InterPro"/>
</dbReference>
<dbReference type="GO" id="GO:0006002">
    <property type="term" value="P:fructose 6-phosphate metabolic process"/>
    <property type="evidence" value="ECO:0007669"/>
    <property type="project" value="TreeGrafter"/>
</dbReference>
<dbReference type="AlphaFoldDB" id="A0A6M8SQ09"/>